<organism evidence="1 2">
    <name type="scientific">Arabidopsis suecica</name>
    <name type="common">Swedish thale-cress</name>
    <name type="synonym">Cardaminopsis suecica</name>
    <dbReference type="NCBI Taxonomy" id="45249"/>
    <lineage>
        <taxon>Eukaryota</taxon>
        <taxon>Viridiplantae</taxon>
        <taxon>Streptophyta</taxon>
        <taxon>Embryophyta</taxon>
        <taxon>Tracheophyta</taxon>
        <taxon>Spermatophyta</taxon>
        <taxon>Magnoliopsida</taxon>
        <taxon>eudicotyledons</taxon>
        <taxon>Gunneridae</taxon>
        <taxon>Pentapetalae</taxon>
        <taxon>rosids</taxon>
        <taxon>malvids</taxon>
        <taxon>Brassicales</taxon>
        <taxon>Brassicaceae</taxon>
        <taxon>Camelineae</taxon>
        <taxon>Arabidopsis</taxon>
    </lineage>
</organism>
<dbReference type="EMBL" id="JAEFBJ010000011">
    <property type="protein sequence ID" value="KAG7554677.1"/>
    <property type="molecule type" value="Genomic_DNA"/>
</dbReference>
<name>A0A8T1Z8K1_ARASU</name>
<accession>A0A8T1Z8K1</accession>
<keyword evidence="2" id="KW-1185">Reference proteome</keyword>
<feature type="non-terminal residue" evidence="1">
    <location>
        <position position="1"/>
    </location>
</feature>
<proteinExistence type="predicted"/>
<evidence type="ECO:0000313" key="1">
    <source>
        <dbReference type="EMBL" id="KAG7554677.1"/>
    </source>
</evidence>
<protein>
    <submittedName>
        <fullName evidence="1">Uncharacterized protein</fullName>
    </submittedName>
</protein>
<evidence type="ECO:0000313" key="2">
    <source>
        <dbReference type="Proteomes" id="UP000694251"/>
    </source>
</evidence>
<sequence length="27" mass="2990">SKTEAVDRIKLCSGEICRRAPVVESRS</sequence>
<dbReference type="AlphaFoldDB" id="A0A8T1Z8K1"/>
<gene>
    <name evidence="1" type="ORF">ISN44_As11g008950</name>
</gene>
<comment type="caution">
    <text evidence="1">The sequence shown here is derived from an EMBL/GenBank/DDBJ whole genome shotgun (WGS) entry which is preliminary data.</text>
</comment>
<reference evidence="1 2" key="1">
    <citation type="submission" date="2020-12" db="EMBL/GenBank/DDBJ databases">
        <title>Concerted genomic and epigenomic changes stabilize Arabidopsis allopolyploids.</title>
        <authorList>
            <person name="Chen Z."/>
        </authorList>
    </citation>
    <scope>NUCLEOTIDE SEQUENCE [LARGE SCALE GENOMIC DNA]</scope>
    <source>
        <strain evidence="1">As9502</strain>
        <tissue evidence="1">Leaf</tissue>
    </source>
</reference>
<dbReference type="Proteomes" id="UP000694251">
    <property type="component" value="Chromosome 11"/>
</dbReference>